<name>A0AAV1L318_9NEOP</name>
<dbReference type="SMART" id="SM00343">
    <property type="entry name" value="ZnF_C2HC"/>
    <property type="match status" value="2"/>
</dbReference>
<dbReference type="PROSITE" id="PS50158">
    <property type="entry name" value="ZF_CCHC"/>
    <property type="match status" value="1"/>
</dbReference>
<dbReference type="Gene3D" id="4.10.60.10">
    <property type="entry name" value="Zinc finger, CCHC-type"/>
    <property type="match status" value="1"/>
</dbReference>
<evidence type="ECO:0000313" key="4">
    <source>
        <dbReference type="Proteomes" id="UP001314205"/>
    </source>
</evidence>
<dbReference type="InterPro" id="IPR036875">
    <property type="entry name" value="Znf_CCHC_sf"/>
</dbReference>
<accession>A0AAV1L318</accession>
<keyword evidence="1" id="KW-0862">Zinc</keyword>
<dbReference type="SUPFAM" id="SSF57756">
    <property type="entry name" value="Retrovirus zinc finger-like domains"/>
    <property type="match status" value="1"/>
</dbReference>
<dbReference type="AlphaFoldDB" id="A0AAV1L318"/>
<dbReference type="Proteomes" id="UP001314205">
    <property type="component" value="Unassembled WGS sequence"/>
</dbReference>
<organism evidence="3 4">
    <name type="scientific">Parnassius mnemosyne</name>
    <name type="common">clouded apollo</name>
    <dbReference type="NCBI Taxonomy" id="213953"/>
    <lineage>
        <taxon>Eukaryota</taxon>
        <taxon>Metazoa</taxon>
        <taxon>Ecdysozoa</taxon>
        <taxon>Arthropoda</taxon>
        <taxon>Hexapoda</taxon>
        <taxon>Insecta</taxon>
        <taxon>Pterygota</taxon>
        <taxon>Neoptera</taxon>
        <taxon>Endopterygota</taxon>
        <taxon>Lepidoptera</taxon>
        <taxon>Glossata</taxon>
        <taxon>Ditrysia</taxon>
        <taxon>Papilionoidea</taxon>
        <taxon>Papilionidae</taxon>
        <taxon>Parnassiinae</taxon>
        <taxon>Parnassini</taxon>
        <taxon>Parnassius</taxon>
        <taxon>Driopa</taxon>
    </lineage>
</organism>
<evidence type="ECO:0000259" key="2">
    <source>
        <dbReference type="PROSITE" id="PS50158"/>
    </source>
</evidence>
<gene>
    <name evidence="3" type="ORF">PARMNEM_LOCUS9889</name>
</gene>
<evidence type="ECO:0000256" key="1">
    <source>
        <dbReference type="PROSITE-ProRule" id="PRU00047"/>
    </source>
</evidence>
<evidence type="ECO:0000313" key="3">
    <source>
        <dbReference type="EMBL" id="CAK1589379.1"/>
    </source>
</evidence>
<keyword evidence="1" id="KW-0479">Metal-binding</keyword>
<proteinExistence type="predicted"/>
<comment type="caution">
    <text evidence="3">The sequence shown here is derived from an EMBL/GenBank/DDBJ whole genome shotgun (WGS) entry which is preliminary data.</text>
</comment>
<dbReference type="GO" id="GO:0008270">
    <property type="term" value="F:zinc ion binding"/>
    <property type="evidence" value="ECO:0007669"/>
    <property type="project" value="UniProtKB-KW"/>
</dbReference>
<dbReference type="GO" id="GO:0003676">
    <property type="term" value="F:nucleic acid binding"/>
    <property type="evidence" value="ECO:0007669"/>
    <property type="project" value="InterPro"/>
</dbReference>
<protein>
    <recommendedName>
        <fullName evidence="2">CCHC-type domain-containing protein</fullName>
    </recommendedName>
</protein>
<keyword evidence="1" id="KW-0863">Zinc-finger</keyword>
<reference evidence="3 4" key="1">
    <citation type="submission" date="2023-11" db="EMBL/GenBank/DDBJ databases">
        <authorList>
            <person name="Hedman E."/>
            <person name="Englund M."/>
            <person name="Stromberg M."/>
            <person name="Nyberg Akerstrom W."/>
            <person name="Nylinder S."/>
            <person name="Jareborg N."/>
            <person name="Kallberg Y."/>
            <person name="Kronander E."/>
        </authorList>
    </citation>
    <scope>NUCLEOTIDE SEQUENCE [LARGE SCALE GENOMIC DNA]</scope>
</reference>
<sequence length="431" mass="49492">MSALSNTCPEAVTSLNLSQEIIRTEYTTNITDDVFEEAQSDSSPNFNDEYLSKVIEHTELIQKTLDGSRSVTRLNKDSIKKSLEEIRRSTQHLHDQVKNILCHSTLSAENKTVSIIKNTIREEFEKLTIKPHQTTARPQQDIIHPPIIPAELQSYASIVKTKKTVEKSVIPITKPALIVTTKQSVSSSQETVNAWRKSVQFKNHTFAPAEVKKVSNYKLRVEFDNQEQRDEILEAINKPDSLVSAEIAKKLKPMVILKGIFKDTPVSELNDIIIKQNPKIKDLINTPEDLTYKFIRNNKNQKLYNAVFMVTPHIWRAIIELQKVNIDHQRVHAEDHPAFLQCYKCMKFGHTKKHCTEDIIICSHCSSNSHTYRDCPDKKDHNKINCHNCTEHANKYKLNSDTKHSATSLHCPRVLKQIEICKNKTDYGYQK</sequence>
<keyword evidence="4" id="KW-1185">Reference proteome</keyword>
<dbReference type="InterPro" id="IPR001878">
    <property type="entry name" value="Znf_CCHC"/>
</dbReference>
<dbReference type="EMBL" id="CAVLGL010000083">
    <property type="protein sequence ID" value="CAK1589379.1"/>
    <property type="molecule type" value="Genomic_DNA"/>
</dbReference>
<feature type="domain" description="CCHC-type" evidence="2">
    <location>
        <begin position="342"/>
        <end position="357"/>
    </location>
</feature>